<dbReference type="Pfam" id="PF01757">
    <property type="entry name" value="Acyl_transf_3"/>
    <property type="match status" value="1"/>
</dbReference>
<feature type="transmembrane region" description="Helical" evidence="1">
    <location>
        <begin position="248"/>
        <end position="267"/>
    </location>
</feature>
<dbReference type="InterPro" id="IPR002656">
    <property type="entry name" value="Acyl_transf_3_dom"/>
</dbReference>
<reference evidence="3 4" key="1">
    <citation type="submission" date="2019-03" db="EMBL/GenBank/DDBJ databases">
        <title>Flavobacterium AR-3-4 sp. nov. isolated from arctic soil.</title>
        <authorList>
            <person name="Chaudhary D.K."/>
        </authorList>
    </citation>
    <scope>NUCLEOTIDE SEQUENCE [LARGE SCALE GENOMIC DNA]</scope>
    <source>
        <strain evidence="3 4">AR-3-4</strain>
    </source>
</reference>
<feature type="transmembrane region" description="Helical" evidence="1">
    <location>
        <begin position="87"/>
        <end position="107"/>
    </location>
</feature>
<evidence type="ECO:0000256" key="1">
    <source>
        <dbReference type="SAM" id="Phobius"/>
    </source>
</evidence>
<keyword evidence="1" id="KW-1133">Transmembrane helix</keyword>
<dbReference type="Proteomes" id="UP000295479">
    <property type="component" value="Unassembled WGS sequence"/>
</dbReference>
<accession>A0A4R5C954</accession>
<feature type="transmembrane region" description="Helical" evidence="1">
    <location>
        <begin position="219"/>
        <end position="236"/>
    </location>
</feature>
<keyword evidence="1" id="KW-0472">Membrane</keyword>
<dbReference type="RefSeq" id="WP_132008243.1">
    <property type="nucleotide sequence ID" value="NZ_SMFK01000014.1"/>
</dbReference>
<proteinExistence type="predicted"/>
<feature type="transmembrane region" description="Helical" evidence="1">
    <location>
        <begin position="57"/>
        <end position="75"/>
    </location>
</feature>
<feature type="transmembrane region" description="Helical" evidence="1">
    <location>
        <begin position="274"/>
        <end position="299"/>
    </location>
</feature>
<evidence type="ECO:0000313" key="4">
    <source>
        <dbReference type="Proteomes" id="UP000295479"/>
    </source>
</evidence>
<organism evidence="3 4">
    <name type="scientific">Flavobacterium cellulosilyticum</name>
    <dbReference type="NCBI Taxonomy" id="2541731"/>
    <lineage>
        <taxon>Bacteria</taxon>
        <taxon>Pseudomonadati</taxon>
        <taxon>Bacteroidota</taxon>
        <taxon>Flavobacteriia</taxon>
        <taxon>Flavobacteriales</taxon>
        <taxon>Flavobacteriaceae</taxon>
        <taxon>Flavobacterium</taxon>
    </lineage>
</organism>
<evidence type="ECO:0000313" key="3">
    <source>
        <dbReference type="EMBL" id="TDD94673.1"/>
    </source>
</evidence>
<dbReference type="PANTHER" id="PTHR23028">
    <property type="entry name" value="ACETYLTRANSFERASE"/>
    <property type="match status" value="1"/>
</dbReference>
<dbReference type="AlphaFoldDB" id="A0A4R5C954"/>
<dbReference type="OrthoDB" id="9796461at2"/>
<keyword evidence="3" id="KW-0808">Transferase</keyword>
<feature type="transmembrane region" description="Helical" evidence="1">
    <location>
        <begin position="16"/>
        <end position="37"/>
    </location>
</feature>
<feature type="transmembrane region" description="Helical" evidence="1">
    <location>
        <begin position="119"/>
        <end position="144"/>
    </location>
</feature>
<gene>
    <name evidence="3" type="ORF">E0F76_15650</name>
</gene>
<comment type="caution">
    <text evidence="3">The sequence shown here is derived from an EMBL/GenBank/DDBJ whole genome shotgun (WGS) entry which is preliminary data.</text>
</comment>
<keyword evidence="1" id="KW-0812">Transmembrane</keyword>
<feature type="transmembrane region" description="Helical" evidence="1">
    <location>
        <begin position="156"/>
        <end position="185"/>
    </location>
</feature>
<protein>
    <submittedName>
        <fullName evidence="3">Acyltransferase</fullName>
    </submittedName>
</protein>
<sequence length="357" mass="41820">MNKIFYSKPSFTDSTWALLAITRFLLALVVMISIGHLSDFTSEGSIFNYLKDFGGKTAVMVFLMVSGISVGYSYSENKNGFFKRRFLRIYPLYFMAILGTVILQFYVGSPYHVNNSMVFVAAGNATSIANFLLLQGVVALNIMYNSPVWSLSVEVFLYMMLPIFFILRTRFLYLIVIISLFFYIGHSYLPSISLFGFQHLMYAWPFILGFIITVRKKSWSIIPFILLGTYGIYYNFLNGTVFEKYSYVWFFFSVILIFIILYTKLNLSKRYLTFLNFLGTISYPMYLVHIPLYIFLYHLGIRESYLFVLLVILICIPINYIFDVWFKKIFWKPLVNYIETRVKEFKLKRISNKISKA</sequence>
<feature type="transmembrane region" description="Helical" evidence="1">
    <location>
        <begin position="305"/>
        <end position="322"/>
    </location>
</feature>
<dbReference type="GO" id="GO:0016747">
    <property type="term" value="F:acyltransferase activity, transferring groups other than amino-acyl groups"/>
    <property type="evidence" value="ECO:0007669"/>
    <property type="project" value="InterPro"/>
</dbReference>
<keyword evidence="3" id="KW-0012">Acyltransferase</keyword>
<evidence type="ECO:0000259" key="2">
    <source>
        <dbReference type="Pfam" id="PF01757"/>
    </source>
</evidence>
<keyword evidence="4" id="KW-1185">Reference proteome</keyword>
<dbReference type="EMBL" id="SMFK01000014">
    <property type="protein sequence ID" value="TDD94673.1"/>
    <property type="molecule type" value="Genomic_DNA"/>
</dbReference>
<feature type="domain" description="Acyltransferase 3" evidence="2">
    <location>
        <begin position="29"/>
        <end position="321"/>
    </location>
</feature>
<name>A0A4R5C954_9FLAO</name>
<feature type="transmembrane region" description="Helical" evidence="1">
    <location>
        <begin position="191"/>
        <end position="212"/>
    </location>
</feature>
<dbReference type="InterPro" id="IPR050879">
    <property type="entry name" value="Acyltransferase_3"/>
</dbReference>